<comment type="caution">
    <text evidence="2">The sequence shown here is derived from an EMBL/GenBank/DDBJ whole genome shotgun (WGS) entry which is preliminary data.</text>
</comment>
<keyword evidence="3" id="KW-1185">Reference proteome</keyword>
<proteinExistence type="predicted"/>
<dbReference type="EMBL" id="BMAW01123691">
    <property type="protein sequence ID" value="GFU04442.1"/>
    <property type="molecule type" value="Genomic_DNA"/>
</dbReference>
<name>A0A8X6UFC1_NEPPI</name>
<dbReference type="Pfam" id="PF23055">
    <property type="entry name" value="DUF7041"/>
    <property type="match status" value="1"/>
</dbReference>
<dbReference type="AlphaFoldDB" id="A0A8X6UFC1"/>
<gene>
    <name evidence="2" type="primary">TY3B-G_137</name>
    <name evidence="2" type="ORF">NPIL_647391</name>
</gene>
<dbReference type="InterPro" id="IPR055469">
    <property type="entry name" value="DUF7041"/>
</dbReference>
<evidence type="ECO:0000313" key="2">
    <source>
        <dbReference type="EMBL" id="GFU04442.1"/>
    </source>
</evidence>
<feature type="domain" description="DUF7041" evidence="1">
    <location>
        <begin position="9"/>
        <end position="85"/>
    </location>
</feature>
<organism evidence="2 3">
    <name type="scientific">Nephila pilipes</name>
    <name type="common">Giant wood spider</name>
    <name type="synonym">Nephila maculata</name>
    <dbReference type="NCBI Taxonomy" id="299642"/>
    <lineage>
        <taxon>Eukaryota</taxon>
        <taxon>Metazoa</taxon>
        <taxon>Ecdysozoa</taxon>
        <taxon>Arthropoda</taxon>
        <taxon>Chelicerata</taxon>
        <taxon>Arachnida</taxon>
        <taxon>Araneae</taxon>
        <taxon>Araneomorphae</taxon>
        <taxon>Entelegynae</taxon>
        <taxon>Araneoidea</taxon>
        <taxon>Nephilidae</taxon>
        <taxon>Nephila</taxon>
    </lineage>
</organism>
<dbReference type="Proteomes" id="UP000887013">
    <property type="component" value="Unassembled WGS sequence"/>
</dbReference>
<evidence type="ECO:0000259" key="1">
    <source>
        <dbReference type="Pfam" id="PF23055"/>
    </source>
</evidence>
<reference evidence="2" key="1">
    <citation type="submission" date="2020-08" db="EMBL/GenBank/DDBJ databases">
        <title>Multicomponent nature underlies the extraordinary mechanical properties of spider dragline silk.</title>
        <authorList>
            <person name="Kono N."/>
            <person name="Nakamura H."/>
            <person name="Mori M."/>
            <person name="Yoshida Y."/>
            <person name="Ohtoshi R."/>
            <person name="Malay A.D."/>
            <person name="Moran D.A.P."/>
            <person name="Tomita M."/>
            <person name="Numata K."/>
            <person name="Arakawa K."/>
        </authorList>
    </citation>
    <scope>NUCLEOTIDE SEQUENCE</scope>
</reference>
<dbReference type="OrthoDB" id="6429473at2759"/>
<protein>
    <submittedName>
        <fullName evidence="2">Transposon Ty3-G Gag-Pol polyprotein</fullName>
    </submittedName>
</protein>
<dbReference type="PANTHER" id="PTHR33327:SF3">
    <property type="entry name" value="RNA-DIRECTED DNA POLYMERASE"/>
    <property type="match status" value="1"/>
</dbReference>
<accession>A0A8X6UFC1</accession>
<dbReference type="PANTHER" id="PTHR33327">
    <property type="entry name" value="ENDONUCLEASE"/>
    <property type="match status" value="1"/>
</dbReference>
<sequence>MFEVSVVQIPIYNRSDPVVWFIMCESSFALVVPKPVTESQTKYNCIISHLLVEVALFVFDAMDSYKNLTTKVINRPGESSQQEICLLFSSEELGTGKPSELLRNMRRSAEMLKVSEQFM</sequence>
<evidence type="ECO:0000313" key="3">
    <source>
        <dbReference type="Proteomes" id="UP000887013"/>
    </source>
</evidence>